<comment type="similarity">
    <text evidence="1">Belongs to the arsA ATPase family.</text>
</comment>
<evidence type="ECO:0000256" key="8">
    <source>
        <dbReference type="ARBA" id="ARBA00066752"/>
    </source>
</evidence>
<keyword evidence="4" id="KW-0059">Arsenical resistance</keyword>
<dbReference type="GO" id="GO:0016887">
    <property type="term" value="F:ATP hydrolysis activity"/>
    <property type="evidence" value="ECO:0007669"/>
    <property type="project" value="InterPro"/>
</dbReference>
<protein>
    <recommendedName>
        <fullName evidence="8">arsenite-transporting ATPase</fullName>
        <ecNumber evidence="8">7.3.2.7</ecNumber>
    </recommendedName>
</protein>
<dbReference type="Gene3D" id="3.40.50.300">
    <property type="entry name" value="P-loop containing nucleotide triphosphate hydrolases"/>
    <property type="match status" value="1"/>
</dbReference>
<dbReference type="EMBL" id="RQYT01000049">
    <property type="protein sequence ID" value="RRD48213.1"/>
    <property type="molecule type" value="Genomic_DNA"/>
</dbReference>
<dbReference type="Pfam" id="PF02374">
    <property type="entry name" value="ArsA_ATPase"/>
    <property type="match status" value="1"/>
</dbReference>
<evidence type="ECO:0000256" key="3">
    <source>
        <dbReference type="ARBA" id="ARBA00022840"/>
    </source>
</evidence>
<gene>
    <name evidence="11" type="ORF">EII35_13855</name>
</gene>
<keyword evidence="3" id="KW-0067">ATP-binding</keyword>
<dbReference type="AlphaFoldDB" id="A0A3P1WV33"/>
<dbReference type="InterPro" id="IPR016300">
    <property type="entry name" value="ATPase_ArsA/GET3"/>
</dbReference>
<dbReference type="InterPro" id="IPR027417">
    <property type="entry name" value="P-loop_NTPase"/>
</dbReference>
<reference evidence="11 12" key="1">
    <citation type="submission" date="2018-11" db="EMBL/GenBank/DDBJ databases">
        <title>Genomes From Bacteria Associated with the Canine Oral Cavity: a Test Case for Automated Genome-Based Taxonomic Assignment.</title>
        <authorList>
            <person name="Coil D.A."/>
            <person name="Jospin G."/>
            <person name="Darling A.E."/>
            <person name="Wallis C."/>
            <person name="Davis I.J."/>
            <person name="Harris S."/>
            <person name="Eisen J.A."/>
            <person name="Holcombe L.J."/>
            <person name="O'Flynn C."/>
        </authorList>
    </citation>
    <scope>NUCLEOTIDE SEQUENCE [LARGE SCALE GENOMIC DNA]</scope>
    <source>
        <strain evidence="11 12">OH2822_COT-296</strain>
    </source>
</reference>
<accession>A0A3P1WV33</accession>
<evidence type="ECO:0000256" key="1">
    <source>
        <dbReference type="ARBA" id="ARBA00011040"/>
    </source>
</evidence>
<dbReference type="Gene3D" id="2.60.40.790">
    <property type="match status" value="1"/>
</dbReference>
<comment type="catalytic activity">
    <reaction evidence="6">
        <text>arsenite(in) + ATP + H2O = arsenite(out) + ADP + phosphate + H(+)</text>
        <dbReference type="Rhea" id="RHEA:11348"/>
        <dbReference type="ChEBI" id="CHEBI:15377"/>
        <dbReference type="ChEBI" id="CHEBI:15378"/>
        <dbReference type="ChEBI" id="CHEBI:29242"/>
        <dbReference type="ChEBI" id="CHEBI:30616"/>
        <dbReference type="ChEBI" id="CHEBI:43474"/>
        <dbReference type="ChEBI" id="CHEBI:456216"/>
        <dbReference type="EC" id="7.3.2.7"/>
    </reaction>
</comment>
<evidence type="ECO:0000259" key="10">
    <source>
        <dbReference type="Pfam" id="PF17886"/>
    </source>
</evidence>
<sequence length="419" mass="46066">MPGVDRRVPRGNGHPTRLRIRVGIPSHHHRGVTMRVIIHTGKGGVGKTTVAVATALHLADEGHRVLVMSTDPAHSLGDALSMSLTNEPTPVAPGLDAMEVDAMAENDKAWAHLRTYLGRLLTRGGEVSLATEEALLLPGLGELFSLLRILDHASSGNHDVLVVDCAPTGETMSLLKYPERLDQMFRIALPTKRALVRILGGPFEKLTRIPMPQDQLFDDLLTLLDRLKRLGELLHDGDTTTLRLVTTPEHVVVDETRRAYTWLTMYGFIVDGVILNRIHPVEALSGYFAPWETAQAAGIQRVEESFPTLPILRLPLQGGEIYGLSALRDLGSLMYDGIDAAAVHSRGEHMRVTTAGDDLELRLVLPHADATDLDLRQDGTDLLVAHRNERRRIALPQAVAGRQVSRARFRDGELILTMV</sequence>
<evidence type="ECO:0000313" key="12">
    <source>
        <dbReference type="Proteomes" id="UP000280935"/>
    </source>
</evidence>
<dbReference type="InterPro" id="IPR008978">
    <property type="entry name" value="HSP20-like_chaperone"/>
</dbReference>
<feature type="domain" description="ArsA HSP20-like" evidence="10">
    <location>
        <begin position="357"/>
        <end position="417"/>
    </location>
</feature>
<dbReference type="CDD" id="cd02035">
    <property type="entry name" value="ArsA"/>
    <property type="match status" value="1"/>
</dbReference>
<comment type="function">
    <text evidence="7">Anion-transporting ATPase. Catalyzes the extrusion of arsenite.</text>
</comment>
<dbReference type="SUPFAM" id="SSF52540">
    <property type="entry name" value="P-loop containing nucleoside triphosphate hydrolases"/>
    <property type="match status" value="1"/>
</dbReference>
<proteinExistence type="inferred from homology"/>
<evidence type="ECO:0000256" key="4">
    <source>
        <dbReference type="ARBA" id="ARBA00022849"/>
    </source>
</evidence>
<comment type="caution">
    <text evidence="11">The sequence shown here is derived from an EMBL/GenBank/DDBJ whole genome shotgun (WGS) entry which is preliminary data.</text>
</comment>
<dbReference type="OrthoDB" id="9780677at2"/>
<dbReference type="PANTHER" id="PTHR10803:SF3">
    <property type="entry name" value="ATPASE GET3"/>
    <property type="match status" value="1"/>
</dbReference>
<dbReference type="FunFam" id="3.40.50.300:FF:001801">
    <property type="entry name" value="Putative arsenical pump-driving ATPase"/>
    <property type="match status" value="1"/>
</dbReference>
<dbReference type="Proteomes" id="UP000280935">
    <property type="component" value="Unassembled WGS sequence"/>
</dbReference>
<organism evidence="11 12">
    <name type="scientific">Arachnia propionica</name>
    <dbReference type="NCBI Taxonomy" id="1750"/>
    <lineage>
        <taxon>Bacteria</taxon>
        <taxon>Bacillati</taxon>
        <taxon>Actinomycetota</taxon>
        <taxon>Actinomycetes</taxon>
        <taxon>Propionibacteriales</taxon>
        <taxon>Propionibacteriaceae</taxon>
        <taxon>Arachnia</taxon>
    </lineage>
</organism>
<dbReference type="NCBIfam" id="TIGR00345">
    <property type="entry name" value="GET3_arsA_TRC40"/>
    <property type="match status" value="1"/>
</dbReference>
<evidence type="ECO:0000256" key="6">
    <source>
        <dbReference type="ARBA" id="ARBA00052296"/>
    </source>
</evidence>
<evidence type="ECO:0000313" key="11">
    <source>
        <dbReference type="EMBL" id="RRD48213.1"/>
    </source>
</evidence>
<keyword evidence="2" id="KW-0547">Nucleotide-binding</keyword>
<dbReference type="GO" id="GO:0005524">
    <property type="term" value="F:ATP binding"/>
    <property type="evidence" value="ECO:0007669"/>
    <property type="project" value="UniProtKB-KW"/>
</dbReference>
<dbReference type="InterPro" id="IPR025723">
    <property type="entry name" value="ArsA/GET3_ATPase-like"/>
</dbReference>
<dbReference type="GO" id="GO:0015446">
    <property type="term" value="F:ATPase-coupled arsenite transmembrane transporter activity"/>
    <property type="evidence" value="ECO:0007669"/>
    <property type="project" value="UniProtKB-EC"/>
</dbReference>
<evidence type="ECO:0000256" key="2">
    <source>
        <dbReference type="ARBA" id="ARBA00022741"/>
    </source>
</evidence>
<evidence type="ECO:0000259" key="9">
    <source>
        <dbReference type="Pfam" id="PF02374"/>
    </source>
</evidence>
<name>A0A3P1WV33_9ACTN</name>
<feature type="domain" description="ArsA/GET3 Anion-transporting ATPase-like" evidence="9">
    <location>
        <begin position="34"/>
        <end position="336"/>
    </location>
</feature>
<keyword evidence="5" id="KW-1278">Translocase</keyword>
<dbReference type="Pfam" id="PF17886">
    <property type="entry name" value="ArsA_HSP20"/>
    <property type="match status" value="1"/>
</dbReference>
<dbReference type="InterPro" id="IPR040612">
    <property type="entry name" value="ArsA_HSP20-like"/>
</dbReference>
<dbReference type="EC" id="7.3.2.7" evidence="8"/>
<evidence type="ECO:0000256" key="7">
    <source>
        <dbReference type="ARBA" id="ARBA00059736"/>
    </source>
</evidence>
<evidence type="ECO:0000256" key="5">
    <source>
        <dbReference type="ARBA" id="ARBA00022967"/>
    </source>
</evidence>
<dbReference type="PANTHER" id="PTHR10803">
    <property type="entry name" value="ARSENICAL PUMP-DRIVING ATPASE ARSENITE-TRANSLOCATING ATPASE"/>
    <property type="match status" value="1"/>
</dbReference>